<dbReference type="PANTHER" id="PTHR43335">
    <property type="entry name" value="ABC TRANSPORTER, ATP-BINDING PROTEIN"/>
    <property type="match status" value="1"/>
</dbReference>
<evidence type="ECO:0000256" key="3">
    <source>
        <dbReference type="ARBA" id="ARBA00022741"/>
    </source>
</evidence>
<dbReference type="Pfam" id="PF00005">
    <property type="entry name" value="ABC_tran"/>
    <property type="match status" value="1"/>
</dbReference>
<dbReference type="PROSITE" id="PS00211">
    <property type="entry name" value="ABC_TRANSPORTER_1"/>
    <property type="match status" value="1"/>
</dbReference>
<dbReference type="Gene3D" id="3.40.50.300">
    <property type="entry name" value="P-loop containing nucleotide triphosphate hydrolases"/>
    <property type="match status" value="1"/>
</dbReference>
<sequence length="320" mass="33210">MIEVAGLTKDYGGTRAVDGLSFTVPAGAVTGFLGPNGAGKSSTMRMILGLDRPTRGTARIGGRRYRDFAAPMREVGALLDTEAVPPGMTARAHLEWLALAGGLPKGRVRASLDAVGLGAVARRKVRQLSLGMRQRLGIAAALLGDPGTLILDEPVNGLDPEGVRWIRTLMRGLAAEGRTVLVSSHLMSEMAETADRVVVIGRGRLIAETGIDELTRHGAGGRVRVAGPTPAPLAAVLGDAGFAVEWAPGGAALLVSGAEPAEVGGLAAHYGITLHELVQERPSLEDVFMDLTRDSTEHAFAATGGAPSEQRQSTAGRGPR</sequence>
<evidence type="ECO:0000256" key="5">
    <source>
        <dbReference type="SAM" id="MobiDB-lite"/>
    </source>
</evidence>
<protein>
    <submittedName>
        <fullName evidence="7">ABC-2 type transport system ATP-binding protein</fullName>
    </submittedName>
</protein>
<feature type="domain" description="ABC transporter" evidence="6">
    <location>
        <begin position="2"/>
        <end position="227"/>
    </location>
</feature>
<dbReference type="GO" id="GO:0016887">
    <property type="term" value="F:ATP hydrolysis activity"/>
    <property type="evidence" value="ECO:0007669"/>
    <property type="project" value="InterPro"/>
</dbReference>
<dbReference type="AlphaFoldDB" id="A0A2P8DRU2"/>
<gene>
    <name evidence="7" type="ORF">CLV63_10231</name>
</gene>
<keyword evidence="8" id="KW-1185">Reference proteome</keyword>
<evidence type="ECO:0000256" key="2">
    <source>
        <dbReference type="ARBA" id="ARBA00022448"/>
    </source>
</evidence>
<dbReference type="InterPro" id="IPR027417">
    <property type="entry name" value="P-loop_NTPase"/>
</dbReference>
<feature type="region of interest" description="Disordered" evidence="5">
    <location>
        <begin position="298"/>
        <end position="320"/>
    </location>
</feature>
<dbReference type="OrthoDB" id="5116176at2"/>
<keyword evidence="4 7" id="KW-0067">ATP-binding</keyword>
<accession>A0A2P8DRU2</accession>
<keyword evidence="3" id="KW-0547">Nucleotide-binding</keyword>
<evidence type="ECO:0000256" key="4">
    <source>
        <dbReference type="ARBA" id="ARBA00022840"/>
    </source>
</evidence>
<dbReference type="PROSITE" id="PS50893">
    <property type="entry name" value="ABC_TRANSPORTER_2"/>
    <property type="match status" value="1"/>
</dbReference>
<keyword evidence="2" id="KW-0813">Transport</keyword>
<dbReference type="InterPro" id="IPR017871">
    <property type="entry name" value="ABC_transporter-like_CS"/>
</dbReference>
<evidence type="ECO:0000256" key="1">
    <source>
        <dbReference type="ARBA" id="ARBA00005417"/>
    </source>
</evidence>
<evidence type="ECO:0000313" key="8">
    <source>
        <dbReference type="Proteomes" id="UP000240542"/>
    </source>
</evidence>
<dbReference type="EMBL" id="PYGA01000002">
    <property type="protein sequence ID" value="PSK99904.1"/>
    <property type="molecule type" value="Genomic_DNA"/>
</dbReference>
<evidence type="ECO:0000259" key="6">
    <source>
        <dbReference type="PROSITE" id="PS50893"/>
    </source>
</evidence>
<comment type="caution">
    <text evidence="7">The sequence shown here is derived from an EMBL/GenBank/DDBJ whole genome shotgun (WGS) entry which is preliminary data.</text>
</comment>
<dbReference type="SMART" id="SM00382">
    <property type="entry name" value="AAA"/>
    <property type="match status" value="1"/>
</dbReference>
<feature type="compositionally biased region" description="Polar residues" evidence="5">
    <location>
        <begin position="309"/>
        <end position="320"/>
    </location>
</feature>
<dbReference type="RefSeq" id="WP_106581302.1">
    <property type="nucleotide sequence ID" value="NZ_PYGA01000002.1"/>
</dbReference>
<evidence type="ECO:0000313" key="7">
    <source>
        <dbReference type="EMBL" id="PSK99904.1"/>
    </source>
</evidence>
<proteinExistence type="inferred from homology"/>
<dbReference type="InterPro" id="IPR003593">
    <property type="entry name" value="AAA+_ATPase"/>
</dbReference>
<dbReference type="GO" id="GO:0005524">
    <property type="term" value="F:ATP binding"/>
    <property type="evidence" value="ECO:0007669"/>
    <property type="project" value="UniProtKB-KW"/>
</dbReference>
<dbReference type="InterPro" id="IPR003439">
    <property type="entry name" value="ABC_transporter-like_ATP-bd"/>
</dbReference>
<name>A0A2P8DRU2_9ACTN</name>
<dbReference type="SUPFAM" id="SSF52540">
    <property type="entry name" value="P-loop containing nucleoside triphosphate hydrolases"/>
    <property type="match status" value="1"/>
</dbReference>
<comment type="similarity">
    <text evidence="1">Belongs to the ABC transporter superfamily.</text>
</comment>
<dbReference type="Proteomes" id="UP000240542">
    <property type="component" value="Unassembled WGS sequence"/>
</dbReference>
<reference evidence="7 8" key="1">
    <citation type="submission" date="2018-03" db="EMBL/GenBank/DDBJ databases">
        <title>Genomic Encyclopedia of Archaeal and Bacterial Type Strains, Phase II (KMG-II): from individual species to whole genera.</title>
        <authorList>
            <person name="Goeker M."/>
        </authorList>
    </citation>
    <scope>NUCLEOTIDE SEQUENCE [LARGE SCALE GENOMIC DNA]</scope>
    <source>
        <strain evidence="7 8">DSM 45312</strain>
    </source>
</reference>
<organism evidence="7 8">
    <name type="scientific">Murinocardiopsis flavida</name>
    <dbReference type="NCBI Taxonomy" id="645275"/>
    <lineage>
        <taxon>Bacteria</taxon>
        <taxon>Bacillati</taxon>
        <taxon>Actinomycetota</taxon>
        <taxon>Actinomycetes</taxon>
        <taxon>Streptosporangiales</taxon>
        <taxon>Nocardiopsidaceae</taxon>
        <taxon>Murinocardiopsis</taxon>
    </lineage>
</organism>
<dbReference type="PANTHER" id="PTHR43335:SF4">
    <property type="entry name" value="ABC TRANSPORTER, ATP-BINDING PROTEIN"/>
    <property type="match status" value="1"/>
</dbReference>